<feature type="region of interest" description="Disordered" evidence="1">
    <location>
        <begin position="1"/>
        <end position="20"/>
    </location>
</feature>
<dbReference type="EMBL" id="UZAH01036320">
    <property type="protein sequence ID" value="VDP44910.1"/>
    <property type="molecule type" value="Genomic_DNA"/>
</dbReference>
<proteinExistence type="predicted"/>
<dbReference type="AlphaFoldDB" id="A0A3P8DNU4"/>
<feature type="compositionally biased region" description="Basic and acidic residues" evidence="1">
    <location>
        <begin position="1"/>
        <end position="10"/>
    </location>
</feature>
<sequence>MAKGSTEPRKAPSSQGKRQDHPSFYTQIELLGLTAEALVDTGFVAFIIPTVLLDKAKDRGIDIDGIIVEAVIEVDVNVKGARQAQVQLHVQESHDDFVILGTNAFEALGIQQHFYPKPEEGKSKLLTCVQPLNIDKKSVARALKRVVIQPNSEAIVELQGLGGVEGDRVFWSGNDGVASGVCRLSNGSGRVPVVNRDLEPWVILKGEVLAGEHFGTGSAKFGQAHVTRGSDQYLTKDCRQLSIELRIVIYIT</sequence>
<evidence type="ECO:0000256" key="1">
    <source>
        <dbReference type="SAM" id="MobiDB-lite"/>
    </source>
</evidence>
<reference evidence="2" key="1">
    <citation type="submission" date="2018-11" db="EMBL/GenBank/DDBJ databases">
        <authorList>
            <consortium name="Pathogen Informatics"/>
        </authorList>
    </citation>
    <scope>NUCLEOTIDE SEQUENCE [LARGE SCALE GENOMIC DNA]</scope>
</reference>
<gene>
    <name evidence="2" type="ORF">HPBE_LOCUS24420</name>
</gene>
<protein>
    <submittedName>
        <fullName evidence="2">Uncharacterized protein</fullName>
    </submittedName>
</protein>
<organism evidence="2">
    <name type="scientific">Heligmosomoides polygyrus</name>
    <name type="common">Parasitic roundworm</name>
    <dbReference type="NCBI Taxonomy" id="6339"/>
    <lineage>
        <taxon>Eukaryota</taxon>
        <taxon>Metazoa</taxon>
        <taxon>Ecdysozoa</taxon>
        <taxon>Nematoda</taxon>
        <taxon>Chromadorea</taxon>
        <taxon>Rhabditida</taxon>
        <taxon>Rhabditina</taxon>
        <taxon>Rhabditomorpha</taxon>
        <taxon>Strongyloidea</taxon>
        <taxon>Heligmosomidae</taxon>
        <taxon>Heligmosomoides</taxon>
    </lineage>
</organism>
<name>A0A3P8DNU4_HELPZ</name>
<evidence type="ECO:0000313" key="2">
    <source>
        <dbReference type="EMBL" id="VDP44910.1"/>
    </source>
</evidence>
<accession>A0A3P8DNU4</accession>